<sequence>MVASRRKDASRVRKVAQVRSEQTHVRNEFTDRSLQSRGLDLGIRLTVRPLIAAWALAPNLPWPYKALDQIGRLLPSVPGTTRRGVSLPNCKAEIATPERVDSDRYVVYMHGGAFLVGGRHLHSQLISRLARDLSAEVLQVDYRMMPDYSIDDGVADCLDAYRYALASGVPAEQIVFAGDSAGAYLVFMTAIVAREQGLPVPGAIVSISPPTEFELESKLRAAHNDAMFTKSFAREFMKMVASRTVPRSLVGSDCTGLPPSLIQVSDAELLYPDAERFAVELGRAGVSCELQVWHGQIHVFQAAASIVPEAAAALDEVVGFVERTLVANSAARSA</sequence>
<organism evidence="5 6">
    <name type="scientific">Antrihabitans stalagmiti</name>
    <dbReference type="NCBI Taxonomy" id="2799499"/>
    <lineage>
        <taxon>Bacteria</taxon>
        <taxon>Bacillati</taxon>
        <taxon>Actinomycetota</taxon>
        <taxon>Actinomycetes</taxon>
        <taxon>Mycobacteriales</taxon>
        <taxon>Nocardiaceae</taxon>
        <taxon>Antrihabitans</taxon>
    </lineage>
</organism>
<feature type="active site" evidence="3">
    <location>
        <position position="180"/>
    </location>
</feature>
<evidence type="ECO:0000256" key="1">
    <source>
        <dbReference type="ARBA" id="ARBA00010515"/>
    </source>
</evidence>
<feature type="domain" description="Alpha/beta hydrolase fold-3" evidence="4">
    <location>
        <begin position="106"/>
        <end position="301"/>
    </location>
</feature>
<dbReference type="SUPFAM" id="SSF53474">
    <property type="entry name" value="alpha/beta-Hydrolases"/>
    <property type="match status" value="1"/>
</dbReference>
<evidence type="ECO:0000256" key="3">
    <source>
        <dbReference type="PROSITE-ProRule" id="PRU10038"/>
    </source>
</evidence>
<evidence type="ECO:0000313" key="6">
    <source>
        <dbReference type="Proteomes" id="UP000655868"/>
    </source>
</evidence>
<dbReference type="InterPro" id="IPR033140">
    <property type="entry name" value="Lipase_GDXG_put_SER_AS"/>
</dbReference>
<dbReference type="PANTHER" id="PTHR48081:SF30">
    <property type="entry name" value="ACETYL-HYDROLASE LIPR-RELATED"/>
    <property type="match status" value="1"/>
</dbReference>
<dbReference type="InterPro" id="IPR013094">
    <property type="entry name" value="AB_hydrolase_3"/>
</dbReference>
<dbReference type="EMBL" id="JAEMNV010000003">
    <property type="protein sequence ID" value="MBJ8339581.1"/>
    <property type="molecule type" value="Genomic_DNA"/>
</dbReference>
<name>A0A934NQI0_9NOCA</name>
<dbReference type="Proteomes" id="UP000655868">
    <property type="component" value="Unassembled WGS sequence"/>
</dbReference>
<dbReference type="GO" id="GO:0004806">
    <property type="term" value="F:triacylglycerol lipase activity"/>
    <property type="evidence" value="ECO:0007669"/>
    <property type="project" value="TreeGrafter"/>
</dbReference>
<protein>
    <submittedName>
        <fullName evidence="5">Alpha/beta hydrolase fold domain-containing protein</fullName>
    </submittedName>
</protein>
<comment type="similarity">
    <text evidence="1">Belongs to the 'GDXG' lipolytic enzyme family.</text>
</comment>
<dbReference type="PROSITE" id="PS01174">
    <property type="entry name" value="LIPASE_GDXG_SER"/>
    <property type="match status" value="1"/>
</dbReference>
<dbReference type="Gene3D" id="3.40.50.1820">
    <property type="entry name" value="alpha/beta hydrolase"/>
    <property type="match status" value="1"/>
</dbReference>
<dbReference type="AlphaFoldDB" id="A0A934NQI0"/>
<comment type="caution">
    <text evidence="5">The sequence shown here is derived from an EMBL/GenBank/DDBJ whole genome shotgun (WGS) entry which is preliminary data.</text>
</comment>
<dbReference type="PANTHER" id="PTHR48081">
    <property type="entry name" value="AB HYDROLASE SUPERFAMILY PROTEIN C4A8.06C"/>
    <property type="match status" value="1"/>
</dbReference>
<proteinExistence type="inferred from homology"/>
<dbReference type="Pfam" id="PF07859">
    <property type="entry name" value="Abhydrolase_3"/>
    <property type="match status" value="1"/>
</dbReference>
<accession>A0A934NQI0</accession>
<gene>
    <name evidence="5" type="ORF">JGU71_11855</name>
</gene>
<dbReference type="InterPro" id="IPR029058">
    <property type="entry name" value="AB_hydrolase_fold"/>
</dbReference>
<evidence type="ECO:0000256" key="2">
    <source>
        <dbReference type="ARBA" id="ARBA00022801"/>
    </source>
</evidence>
<keyword evidence="2 5" id="KW-0378">Hydrolase</keyword>
<evidence type="ECO:0000313" key="5">
    <source>
        <dbReference type="EMBL" id="MBJ8339581.1"/>
    </source>
</evidence>
<dbReference type="InterPro" id="IPR050300">
    <property type="entry name" value="GDXG_lipolytic_enzyme"/>
</dbReference>
<keyword evidence="6" id="KW-1185">Reference proteome</keyword>
<reference evidence="5" key="1">
    <citation type="submission" date="2020-12" db="EMBL/GenBank/DDBJ databases">
        <title>Antrihabitans popcorni sp. nov. and Antrihabitans auranticaus sp. nov., isolated from a larva cave.</title>
        <authorList>
            <person name="Lee S.D."/>
            <person name="Kim I.S."/>
        </authorList>
    </citation>
    <scope>NUCLEOTIDE SEQUENCE</scope>
    <source>
        <strain evidence="5">YC3-6</strain>
    </source>
</reference>
<evidence type="ECO:0000259" key="4">
    <source>
        <dbReference type="Pfam" id="PF07859"/>
    </source>
</evidence>